<sequence>MKNLEHIQTFIEVASSGSFAAASRRLEVSTSAVSARIQALEKHLGIRLLNRTTRSVGLTDEGRLYFNRCKEVLEQLLDLEDSLIHPQDLTGRIRISVPLDLPMAPLAALLQAFSARYPKLSVEVRSTDETVDFISSQTDVAIRGRAPGSLSLVACKLGDIQLGFFCAANHPARNEAPVNWPHYPIADPLNIRPLLTSDLNWPESQLLTHNLTLAKQLCQQGQNLAILPVGFCAPEVAAGTLQALPDPAGLPRLPLFLVYPAPKHMPNRVRVFIDFFLQHQQTYPLI</sequence>
<keyword evidence="4" id="KW-0804">Transcription</keyword>
<protein>
    <submittedName>
        <fullName evidence="6">LysR family transcriptional regulator</fullName>
    </submittedName>
</protein>
<name>A0A9X3AIJ9_9GAMM</name>
<comment type="caution">
    <text evidence="6">The sequence shown here is derived from an EMBL/GenBank/DDBJ whole genome shotgun (WGS) entry which is preliminary data.</text>
</comment>
<dbReference type="InterPro" id="IPR000847">
    <property type="entry name" value="LysR_HTH_N"/>
</dbReference>
<dbReference type="PANTHER" id="PTHR30537:SF5">
    <property type="entry name" value="HTH-TYPE TRANSCRIPTIONAL ACTIVATOR TTDR-RELATED"/>
    <property type="match status" value="1"/>
</dbReference>
<dbReference type="PANTHER" id="PTHR30537">
    <property type="entry name" value="HTH-TYPE TRANSCRIPTIONAL REGULATOR"/>
    <property type="match status" value="1"/>
</dbReference>
<dbReference type="PROSITE" id="PS50931">
    <property type="entry name" value="HTH_LYSR"/>
    <property type="match status" value="1"/>
</dbReference>
<organism evidence="6 7">
    <name type="scientific">Thalassolituus pacificus</name>
    <dbReference type="NCBI Taxonomy" id="2975440"/>
    <lineage>
        <taxon>Bacteria</taxon>
        <taxon>Pseudomonadati</taxon>
        <taxon>Pseudomonadota</taxon>
        <taxon>Gammaproteobacteria</taxon>
        <taxon>Oceanospirillales</taxon>
        <taxon>Oceanospirillaceae</taxon>
        <taxon>Thalassolituus</taxon>
    </lineage>
</organism>
<evidence type="ECO:0000256" key="3">
    <source>
        <dbReference type="ARBA" id="ARBA00023125"/>
    </source>
</evidence>
<dbReference type="SUPFAM" id="SSF46785">
    <property type="entry name" value="Winged helix' DNA-binding domain"/>
    <property type="match status" value="1"/>
</dbReference>
<dbReference type="Gene3D" id="3.40.190.290">
    <property type="match status" value="1"/>
</dbReference>
<reference evidence="6" key="2">
    <citation type="submission" date="2022-08" db="EMBL/GenBank/DDBJ databases">
        <authorList>
            <person name="Dong C."/>
        </authorList>
    </citation>
    <scope>NUCLEOTIDE SEQUENCE</scope>
    <source>
        <strain evidence="6">59MF3M-4</strain>
    </source>
</reference>
<dbReference type="InterPro" id="IPR058163">
    <property type="entry name" value="LysR-type_TF_proteobact-type"/>
</dbReference>
<reference evidence="6" key="1">
    <citation type="journal article" date="2022" name="Front. Microbiol.">
        <title>Genome-based taxonomic rearrangement of Oceanobacter-related bacteria including the description of Thalassolituus hydrocarbonoclasticus sp. nov. and Thalassolituus pacificus sp. nov. and emended description of the genus Thalassolituus.</title>
        <authorList>
            <person name="Dong C."/>
            <person name="Wei L."/>
            <person name="Wang J."/>
            <person name="Lai Q."/>
            <person name="Huang Z."/>
            <person name="Shao Z."/>
        </authorList>
    </citation>
    <scope>NUCLEOTIDE SEQUENCE</scope>
    <source>
        <strain evidence="6">59MF3M-4</strain>
    </source>
</reference>
<evidence type="ECO:0000256" key="2">
    <source>
        <dbReference type="ARBA" id="ARBA00023015"/>
    </source>
</evidence>
<evidence type="ECO:0000256" key="1">
    <source>
        <dbReference type="ARBA" id="ARBA00009437"/>
    </source>
</evidence>
<feature type="domain" description="HTH lysR-type" evidence="5">
    <location>
        <begin position="1"/>
        <end position="59"/>
    </location>
</feature>
<dbReference type="EMBL" id="JAOANI010000020">
    <property type="protein sequence ID" value="MCT7359956.1"/>
    <property type="molecule type" value="Genomic_DNA"/>
</dbReference>
<dbReference type="InterPro" id="IPR036390">
    <property type="entry name" value="WH_DNA-bd_sf"/>
</dbReference>
<dbReference type="InterPro" id="IPR036388">
    <property type="entry name" value="WH-like_DNA-bd_sf"/>
</dbReference>
<dbReference type="Gene3D" id="1.10.10.10">
    <property type="entry name" value="Winged helix-like DNA-binding domain superfamily/Winged helix DNA-binding domain"/>
    <property type="match status" value="1"/>
</dbReference>
<evidence type="ECO:0000313" key="6">
    <source>
        <dbReference type="EMBL" id="MCT7359956.1"/>
    </source>
</evidence>
<dbReference type="Pfam" id="PF03466">
    <property type="entry name" value="LysR_substrate"/>
    <property type="match status" value="1"/>
</dbReference>
<dbReference type="GO" id="GO:0003700">
    <property type="term" value="F:DNA-binding transcription factor activity"/>
    <property type="evidence" value="ECO:0007669"/>
    <property type="project" value="InterPro"/>
</dbReference>
<keyword evidence="2" id="KW-0805">Transcription regulation</keyword>
<dbReference type="InterPro" id="IPR005119">
    <property type="entry name" value="LysR_subst-bd"/>
</dbReference>
<dbReference type="Pfam" id="PF00126">
    <property type="entry name" value="HTH_1"/>
    <property type="match status" value="1"/>
</dbReference>
<dbReference type="AlphaFoldDB" id="A0A9X3AIJ9"/>
<accession>A0A9X3AIJ9</accession>
<gene>
    <name evidence="6" type="ORF">NYR02_13130</name>
</gene>
<dbReference type="Proteomes" id="UP001147830">
    <property type="component" value="Unassembled WGS sequence"/>
</dbReference>
<dbReference type="RefSeq" id="WP_260976819.1">
    <property type="nucleotide sequence ID" value="NZ_JAOANI010000020.1"/>
</dbReference>
<dbReference type="SUPFAM" id="SSF53850">
    <property type="entry name" value="Periplasmic binding protein-like II"/>
    <property type="match status" value="1"/>
</dbReference>
<evidence type="ECO:0000259" key="5">
    <source>
        <dbReference type="PROSITE" id="PS50931"/>
    </source>
</evidence>
<proteinExistence type="inferred from homology"/>
<dbReference type="GO" id="GO:0003677">
    <property type="term" value="F:DNA binding"/>
    <property type="evidence" value="ECO:0007669"/>
    <property type="project" value="UniProtKB-KW"/>
</dbReference>
<keyword evidence="7" id="KW-1185">Reference proteome</keyword>
<keyword evidence="3" id="KW-0238">DNA-binding</keyword>
<evidence type="ECO:0000313" key="7">
    <source>
        <dbReference type="Proteomes" id="UP001147830"/>
    </source>
</evidence>
<dbReference type="FunFam" id="1.10.10.10:FF:000001">
    <property type="entry name" value="LysR family transcriptional regulator"/>
    <property type="match status" value="1"/>
</dbReference>
<comment type="similarity">
    <text evidence="1">Belongs to the LysR transcriptional regulatory family.</text>
</comment>
<evidence type="ECO:0000256" key="4">
    <source>
        <dbReference type="ARBA" id="ARBA00023163"/>
    </source>
</evidence>